<protein>
    <submittedName>
        <fullName evidence="2">Uncharacterized protein</fullName>
    </submittedName>
</protein>
<keyword evidence="1" id="KW-1133">Transmembrane helix</keyword>
<accession>A0A2U3LR02</accession>
<dbReference type="AlphaFoldDB" id="A0A2U3LR02"/>
<name>A0A2U3LR02_9FIRM</name>
<reference evidence="3" key="1">
    <citation type="submission" date="2018-02" db="EMBL/GenBank/DDBJ databases">
        <authorList>
            <person name="Hausmann B."/>
        </authorList>
    </citation>
    <scope>NUCLEOTIDE SEQUENCE [LARGE SCALE GENOMIC DNA]</scope>
    <source>
        <strain evidence="3">Peat soil MAG SbF1</strain>
    </source>
</reference>
<keyword evidence="1" id="KW-0812">Transmembrane</keyword>
<evidence type="ECO:0000256" key="1">
    <source>
        <dbReference type="SAM" id="Phobius"/>
    </source>
</evidence>
<evidence type="ECO:0000313" key="2">
    <source>
        <dbReference type="EMBL" id="SPF54367.1"/>
    </source>
</evidence>
<sequence>MLKMKKATVAILATTGLTGILIGLYVFVNVCVGPFAWSNAQVYLEGLSLQPIAIAMNASQRIEAHFISVLSEIRNNQI</sequence>
<evidence type="ECO:0000313" key="3">
    <source>
        <dbReference type="Proteomes" id="UP000238916"/>
    </source>
</evidence>
<dbReference type="Proteomes" id="UP000238916">
    <property type="component" value="Unassembled WGS sequence"/>
</dbReference>
<dbReference type="EMBL" id="OMOF01000723">
    <property type="protein sequence ID" value="SPF54367.1"/>
    <property type="molecule type" value="Genomic_DNA"/>
</dbReference>
<keyword evidence="1" id="KW-0472">Membrane</keyword>
<gene>
    <name evidence="2" type="ORF">SBF1_750008</name>
</gene>
<feature type="transmembrane region" description="Helical" evidence="1">
    <location>
        <begin position="7"/>
        <end position="28"/>
    </location>
</feature>
<organism evidence="2 3">
    <name type="scientific">Candidatus Desulfosporosinus infrequens</name>
    <dbReference type="NCBI Taxonomy" id="2043169"/>
    <lineage>
        <taxon>Bacteria</taxon>
        <taxon>Bacillati</taxon>
        <taxon>Bacillota</taxon>
        <taxon>Clostridia</taxon>
        <taxon>Eubacteriales</taxon>
        <taxon>Desulfitobacteriaceae</taxon>
        <taxon>Desulfosporosinus</taxon>
    </lineage>
</organism>
<proteinExistence type="predicted"/>